<accession>A0A4U8UPU7</accession>
<dbReference type="PANTHER" id="PTHR45721:SF6">
    <property type="entry name" value="INTERMEDIATE FILAMENT PROTEIN IFB-1"/>
    <property type="match status" value="1"/>
</dbReference>
<dbReference type="GO" id="GO:0051664">
    <property type="term" value="P:nuclear pore localization"/>
    <property type="evidence" value="ECO:0007669"/>
    <property type="project" value="TreeGrafter"/>
</dbReference>
<evidence type="ECO:0000259" key="2">
    <source>
        <dbReference type="PROSITE" id="PS51841"/>
    </source>
</evidence>
<organism evidence="3 4">
    <name type="scientific">Steinernema carpocapsae</name>
    <name type="common">Entomopathogenic nematode</name>
    <dbReference type="NCBI Taxonomy" id="34508"/>
    <lineage>
        <taxon>Eukaryota</taxon>
        <taxon>Metazoa</taxon>
        <taxon>Ecdysozoa</taxon>
        <taxon>Nematoda</taxon>
        <taxon>Chromadorea</taxon>
        <taxon>Rhabditida</taxon>
        <taxon>Tylenchina</taxon>
        <taxon>Panagrolaimomorpha</taxon>
        <taxon>Strongyloidoidea</taxon>
        <taxon>Steinernematidae</taxon>
        <taxon>Steinernema</taxon>
    </lineage>
</organism>
<protein>
    <recommendedName>
        <fullName evidence="2">LTD domain-containing protein</fullName>
    </recommendedName>
</protein>
<reference evidence="3 4" key="1">
    <citation type="journal article" date="2015" name="Genome Biol.">
        <title>Comparative genomics of Steinernema reveals deeply conserved gene regulatory networks.</title>
        <authorList>
            <person name="Dillman A.R."/>
            <person name="Macchietto M."/>
            <person name="Porter C.F."/>
            <person name="Rogers A."/>
            <person name="Williams B."/>
            <person name="Antoshechkin I."/>
            <person name="Lee M.M."/>
            <person name="Goodwin Z."/>
            <person name="Lu X."/>
            <person name="Lewis E.E."/>
            <person name="Goodrich-Blair H."/>
            <person name="Stock S.P."/>
            <person name="Adams B.J."/>
            <person name="Sternberg P.W."/>
            <person name="Mortazavi A."/>
        </authorList>
    </citation>
    <scope>NUCLEOTIDE SEQUENCE [LARGE SCALE GENOMIC DNA]</scope>
    <source>
        <strain evidence="3 4">ALL</strain>
    </source>
</reference>
<reference evidence="3 4" key="2">
    <citation type="journal article" date="2019" name="G3 (Bethesda)">
        <title>Hybrid Assembly of the Genome of the Entomopathogenic Nematode Steinernema carpocapsae Identifies the X-Chromosome.</title>
        <authorList>
            <person name="Serra L."/>
            <person name="Macchietto M."/>
            <person name="Macias-Munoz A."/>
            <person name="McGill C.J."/>
            <person name="Rodriguez I.M."/>
            <person name="Rodriguez B."/>
            <person name="Murad R."/>
            <person name="Mortazavi A."/>
        </authorList>
    </citation>
    <scope>NUCLEOTIDE SEQUENCE [LARGE SCALE GENOMIC DNA]</scope>
    <source>
        <strain evidence="3 4">ALL</strain>
    </source>
</reference>
<dbReference type="InterPro" id="IPR001322">
    <property type="entry name" value="Lamin_tail_dom"/>
</dbReference>
<dbReference type="Proteomes" id="UP000298663">
    <property type="component" value="Unassembled WGS sequence"/>
</dbReference>
<comment type="caution">
    <text evidence="3">The sequence shown here is derived from an EMBL/GenBank/DDBJ whole genome shotgun (WGS) entry which is preliminary data.</text>
</comment>
<dbReference type="FunFam" id="2.60.40.1260:FF:000003">
    <property type="entry name" value="Intermediate filament protein A"/>
    <property type="match status" value="1"/>
</dbReference>
<keyword evidence="1" id="KW-0175">Coiled coil</keyword>
<dbReference type="Pfam" id="PF00932">
    <property type="entry name" value="LTD"/>
    <property type="match status" value="1"/>
</dbReference>
<dbReference type="SUPFAM" id="SSF74853">
    <property type="entry name" value="Lamin A/C globular tail domain"/>
    <property type="match status" value="1"/>
</dbReference>
<dbReference type="OrthoDB" id="2441647at2759"/>
<name>A0A4U8UPU7_STECR</name>
<evidence type="ECO:0000256" key="1">
    <source>
        <dbReference type="ARBA" id="ARBA00023054"/>
    </source>
</evidence>
<dbReference type="GO" id="GO:0090435">
    <property type="term" value="P:protein localization to nuclear envelope"/>
    <property type="evidence" value="ECO:0007669"/>
    <property type="project" value="TreeGrafter"/>
</dbReference>
<dbReference type="PANTHER" id="PTHR45721">
    <property type="entry name" value="LAMIN DM0-RELATED"/>
    <property type="match status" value="1"/>
</dbReference>
<dbReference type="GO" id="GO:0006998">
    <property type="term" value="P:nuclear envelope organization"/>
    <property type="evidence" value="ECO:0007669"/>
    <property type="project" value="TreeGrafter"/>
</dbReference>
<dbReference type="InterPro" id="IPR036415">
    <property type="entry name" value="Lamin_tail_dom_sf"/>
</dbReference>
<dbReference type="Gene3D" id="2.60.40.1260">
    <property type="entry name" value="Lamin Tail domain"/>
    <property type="match status" value="1"/>
</dbReference>
<dbReference type="GO" id="GO:0005200">
    <property type="term" value="F:structural constituent of cytoskeleton"/>
    <property type="evidence" value="ECO:0007669"/>
    <property type="project" value="TreeGrafter"/>
</dbReference>
<evidence type="ECO:0000313" key="4">
    <source>
        <dbReference type="Proteomes" id="UP000298663"/>
    </source>
</evidence>
<dbReference type="AlphaFoldDB" id="A0A4U8UPU7"/>
<proteinExistence type="predicted"/>
<dbReference type="EMBL" id="AZBU02000001">
    <property type="protein sequence ID" value="TMS35082.1"/>
    <property type="molecule type" value="Genomic_DNA"/>
</dbReference>
<feature type="domain" description="LTD" evidence="2">
    <location>
        <begin position="19"/>
        <end position="137"/>
    </location>
</feature>
<keyword evidence="4" id="KW-1185">Reference proteome</keyword>
<evidence type="ECO:0000313" key="3">
    <source>
        <dbReference type="EMBL" id="TMS35082.1"/>
    </source>
</evidence>
<sequence>MQQTEGTDAHRNVRGEISTKTTFQRSAKGNVTISECDPNGKFVMLENTHRSKDENVGGCKVKRKLDNRRELVYTIPEGIVLPAGQTMKIYAAEQGGTHNPPDSLIFETENTWGIGANIVTALVNNDGEERATHTQKTIQVGQ</sequence>
<dbReference type="PROSITE" id="PS51841">
    <property type="entry name" value="LTD"/>
    <property type="match status" value="1"/>
</dbReference>
<dbReference type="GO" id="GO:0031507">
    <property type="term" value="P:heterochromatin formation"/>
    <property type="evidence" value="ECO:0007669"/>
    <property type="project" value="TreeGrafter"/>
</dbReference>
<dbReference type="GO" id="GO:0005652">
    <property type="term" value="C:nuclear lamina"/>
    <property type="evidence" value="ECO:0007669"/>
    <property type="project" value="TreeGrafter"/>
</dbReference>
<gene>
    <name evidence="3" type="ORF">L596_002552</name>
</gene>
<dbReference type="GO" id="GO:0007097">
    <property type="term" value="P:nuclear migration"/>
    <property type="evidence" value="ECO:0007669"/>
    <property type="project" value="TreeGrafter"/>
</dbReference>